<evidence type="ECO:0000259" key="2">
    <source>
        <dbReference type="PROSITE" id="PS50878"/>
    </source>
</evidence>
<dbReference type="PROSITE" id="PS50878">
    <property type="entry name" value="RT_POL"/>
    <property type="match status" value="1"/>
</dbReference>
<dbReference type="Gene3D" id="3.30.70.270">
    <property type="match status" value="1"/>
</dbReference>
<dbReference type="Gene3D" id="3.10.10.10">
    <property type="entry name" value="HIV Type 1 Reverse Transcriptase, subunit A, domain 1"/>
    <property type="match status" value="1"/>
</dbReference>
<name>A0AAD3HB43_9STRA</name>
<dbReference type="InterPro" id="IPR050951">
    <property type="entry name" value="Retrovirus_Pol_polyprotein"/>
</dbReference>
<dbReference type="Proteomes" id="UP001054902">
    <property type="component" value="Unassembled WGS sequence"/>
</dbReference>
<dbReference type="InterPro" id="IPR043128">
    <property type="entry name" value="Rev_trsase/Diguanyl_cyclase"/>
</dbReference>
<sequence>MTGAGPLSCNAKIPLHISLDEFGGATKILHDFDIDPNPEGVGYDILSKLNIDIRFSDKTIKWEDKVVQMKSFSDIWKDTHPTRAEIQATFLKSAEPKATKKETEQVTKNLDANYKKANLEEVVENATSLNREQRQKLLKKLKKFESLFDGTLDFQKVKGQVVWKPFPIPRIADTLQQLEGFTFASALDLNMGYYTIPLAECSKDITTIVTELGKFRYTCLPMGMVVSGDVFQSKIYDLIGDIKGVRTYIDDILCIGTGSFDEHLQQLEEIFQRFQAAGLKVNAPKCSFGVQEIPYLGYIISKEGF</sequence>
<dbReference type="AlphaFoldDB" id="A0AAD3HB43"/>
<evidence type="ECO:0000313" key="3">
    <source>
        <dbReference type="EMBL" id="GFH56598.1"/>
    </source>
</evidence>
<keyword evidence="4" id="KW-1185">Reference proteome</keyword>
<keyword evidence="1" id="KW-0175">Coiled coil</keyword>
<dbReference type="PANTHER" id="PTHR37984">
    <property type="entry name" value="PROTEIN CBG26694"/>
    <property type="match status" value="1"/>
</dbReference>
<accession>A0AAD3HB43</accession>
<evidence type="ECO:0000256" key="1">
    <source>
        <dbReference type="SAM" id="Coils"/>
    </source>
</evidence>
<proteinExistence type="predicted"/>
<dbReference type="Pfam" id="PF00078">
    <property type="entry name" value="RVT_1"/>
    <property type="match status" value="1"/>
</dbReference>
<dbReference type="SUPFAM" id="SSF56672">
    <property type="entry name" value="DNA/RNA polymerases"/>
    <property type="match status" value="1"/>
</dbReference>
<feature type="domain" description="Reverse transcriptase" evidence="2">
    <location>
        <begin position="103"/>
        <end position="300"/>
    </location>
</feature>
<dbReference type="InterPro" id="IPR000477">
    <property type="entry name" value="RT_dom"/>
</dbReference>
<feature type="coiled-coil region" evidence="1">
    <location>
        <begin position="100"/>
        <end position="136"/>
    </location>
</feature>
<dbReference type="PANTHER" id="PTHR37984:SF5">
    <property type="entry name" value="PROTEIN NYNRIN-LIKE"/>
    <property type="match status" value="1"/>
</dbReference>
<gene>
    <name evidence="3" type="ORF">CTEN210_13074</name>
</gene>
<comment type="caution">
    <text evidence="3">The sequence shown here is derived from an EMBL/GenBank/DDBJ whole genome shotgun (WGS) entry which is preliminary data.</text>
</comment>
<dbReference type="EMBL" id="BLLK01000054">
    <property type="protein sequence ID" value="GFH56598.1"/>
    <property type="molecule type" value="Genomic_DNA"/>
</dbReference>
<reference evidence="3 4" key="1">
    <citation type="journal article" date="2021" name="Sci. Rep.">
        <title>The genome of the diatom Chaetoceros tenuissimus carries an ancient integrated fragment of an extant virus.</title>
        <authorList>
            <person name="Hongo Y."/>
            <person name="Kimura K."/>
            <person name="Takaki Y."/>
            <person name="Yoshida Y."/>
            <person name="Baba S."/>
            <person name="Kobayashi G."/>
            <person name="Nagasaki K."/>
            <person name="Hano T."/>
            <person name="Tomaru Y."/>
        </authorList>
    </citation>
    <scope>NUCLEOTIDE SEQUENCE [LARGE SCALE GENOMIC DNA]</scope>
    <source>
        <strain evidence="3 4">NIES-3715</strain>
    </source>
</reference>
<dbReference type="InterPro" id="IPR043502">
    <property type="entry name" value="DNA/RNA_pol_sf"/>
</dbReference>
<dbReference type="CDD" id="cd01647">
    <property type="entry name" value="RT_LTR"/>
    <property type="match status" value="1"/>
</dbReference>
<organism evidence="3 4">
    <name type="scientific">Chaetoceros tenuissimus</name>
    <dbReference type="NCBI Taxonomy" id="426638"/>
    <lineage>
        <taxon>Eukaryota</taxon>
        <taxon>Sar</taxon>
        <taxon>Stramenopiles</taxon>
        <taxon>Ochrophyta</taxon>
        <taxon>Bacillariophyta</taxon>
        <taxon>Coscinodiscophyceae</taxon>
        <taxon>Chaetocerotophycidae</taxon>
        <taxon>Chaetocerotales</taxon>
        <taxon>Chaetocerotaceae</taxon>
        <taxon>Chaetoceros</taxon>
    </lineage>
</organism>
<protein>
    <recommendedName>
        <fullName evidence="2">Reverse transcriptase domain-containing protein</fullName>
    </recommendedName>
</protein>
<evidence type="ECO:0000313" key="4">
    <source>
        <dbReference type="Proteomes" id="UP001054902"/>
    </source>
</evidence>